<evidence type="ECO:0000256" key="2">
    <source>
        <dbReference type="ARBA" id="ARBA00022803"/>
    </source>
</evidence>
<dbReference type="SUPFAM" id="SSF54001">
    <property type="entry name" value="Cysteine proteinases"/>
    <property type="match status" value="1"/>
</dbReference>
<dbReference type="Pfam" id="PF13181">
    <property type="entry name" value="TPR_8"/>
    <property type="match status" value="1"/>
</dbReference>
<comment type="caution">
    <text evidence="6">The sequence shown here is derived from an EMBL/GenBank/DDBJ whole genome shotgun (WGS) entry which is preliminary data.</text>
</comment>
<feature type="signal peptide" evidence="4">
    <location>
        <begin position="1"/>
        <end position="20"/>
    </location>
</feature>
<organism evidence="6 7">
    <name type="scientific">Stakelama pacifica</name>
    <dbReference type="NCBI Taxonomy" id="517720"/>
    <lineage>
        <taxon>Bacteria</taxon>
        <taxon>Pseudomonadati</taxon>
        <taxon>Pseudomonadota</taxon>
        <taxon>Alphaproteobacteria</taxon>
        <taxon>Sphingomonadales</taxon>
        <taxon>Sphingomonadaceae</taxon>
        <taxon>Stakelama</taxon>
    </lineage>
</organism>
<dbReference type="Pfam" id="PF12969">
    <property type="entry name" value="DUF3857"/>
    <property type="match status" value="1"/>
</dbReference>
<keyword evidence="7" id="KW-1185">Reference proteome</keyword>
<dbReference type="Gene3D" id="3.10.620.30">
    <property type="match status" value="1"/>
</dbReference>
<dbReference type="GO" id="GO:0008233">
    <property type="term" value="F:peptidase activity"/>
    <property type="evidence" value="ECO:0007669"/>
    <property type="project" value="UniProtKB-KW"/>
</dbReference>
<dbReference type="SMART" id="SM00028">
    <property type="entry name" value="TPR"/>
    <property type="match status" value="3"/>
</dbReference>
<proteinExistence type="predicted"/>
<dbReference type="InterPro" id="IPR038765">
    <property type="entry name" value="Papain-like_cys_pep_sf"/>
</dbReference>
<feature type="domain" description="DUF3857" evidence="5">
    <location>
        <begin position="62"/>
        <end position="220"/>
    </location>
</feature>
<dbReference type="InterPro" id="IPR019734">
    <property type="entry name" value="TPR_rpt"/>
</dbReference>
<dbReference type="PROSITE" id="PS50005">
    <property type="entry name" value="TPR"/>
    <property type="match status" value="1"/>
</dbReference>
<evidence type="ECO:0000313" key="6">
    <source>
        <dbReference type="EMBL" id="TDN80759.1"/>
    </source>
</evidence>
<dbReference type="InterPro" id="IPR050498">
    <property type="entry name" value="Ycf3"/>
</dbReference>
<dbReference type="Gene3D" id="1.25.40.10">
    <property type="entry name" value="Tetratricopeptide repeat domain"/>
    <property type="match status" value="2"/>
</dbReference>
<dbReference type="RefSeq" id="WP_133496227.1">
    <property type="nucleotide sequence ID" value="NZ_BMLU01000009.1"/>
</dbReference>
<reference evidence="6 7" key="1">
    <citation type="submission" date="2019-03" db="EMBL/GenBank/DDBJ databases">
        <title>Genomic Encyclopedia of Type Strains, Phase IV (KMG-IV): sequencing the most valuable type-strain genomes for metagenomic binning, comparative biology and taxonomic classification.</title>
        <authorList>
            <person name="Goeker M."/>
        </authorList>
    </citation>
    <scope>NUCLEOTIDE SEQUENCE [LARGE SCALE GENOMIC DNA]</scope>
    <source>
        <strain evidence="6 7">DSM 25059</strain>
    </source>
</reference>
<evidence type="ECO:0000256" key="4">
    <source>
        <dbReference type="SAM" id="SignalP"/>
    </source>
</evidence>
<dbReference type="EMBL" id="SNWD01000009">
    <property type="protein sequence ID" value="TDN80759.1"/>
    <property type="molecule type" value="Genomic_DNA"/>
</dbReference>
<protein>
    <submittedName>
        <fullName evidence="6">Transglutaminase-like putative cysteine protease</fullName>
    </submittedName>
</protein>
<feature type="chain" id="PRO_5020206348" evidence="4">
    <location>
        <begin position="21"/>
        <end position="932"/>
    </location>
</feature>
<dbReference type="InterPro" id="IPR024618">
    <property type="entry name" value="DUF3857"/>
</dbReference>
<dbReference type="Pfam" id="PF14559">
    <property type="entry name" value="TPR_19"/>
    <property type="match status" value="1"/>
</dbReference>
<dbReference type="PANTHER" id="PTHR44858:SF1">
    <property type="entry name" value="UDP-N-ACETYLGLUCOSAMINE--PEPTIDE N-ACETYLGLUCOSAMINYLTRANSFERASE SPINDLY-RELATED"/>
    <property type="match status" value="1"/>
</dbReference>
<name>A0A4R6FH93_9SPHN</name>
<keyword evidence="2 3" id="KW-0802">TPR repeat</keyword>
<keyword evidence="6" id="KW-0645">Protease</keyword>
<keyword evidence="6" id="KW-0378">Hydrolase</keyword>
<evidence type="ECO:0000259" key="5">
    <source>
        <dbReference type="Pfam" id="PF12969"/>
    </source>
</evidence>
<sequence>MFSRAFAASVVLLAPAAAHAGDVPLYKPAPDWIAAAPPIDATNLNDASPIFLRYDQQQRVEDGRVWTYSDNAIRIANSQMLAQAGNIALPWQPDGGDLIIHGVEIIRGDQHIDLLAQGQKFSVLRREEAMEQLEINGILTATLQAEGLRVGDVLHITVSTTNKDPALSGNAQALLPLLTKPMRADFARVRLSWPVGTDLRWKSHREITAKPVVTNGYNVLEIPLPLEKPEEVPADAPKRYQPLSLLEASTFDSWAQVSSVMAPLYDTKGMIAPGSPLAAEVEKIKAKSSDPKTRAALALQLVQDKTRYLFNGMNGGNYRPQSPADTWRMRYGDCKAKSLLLLALLHELDIDAQPVLASIGLGDLVPQRLPSAAAFNHVLVRAKVGGETLWLDGTKNGDRLIDITDTPDFGTVLPVQASGAGLEKIDLRYPARPDISMSVTLDQRAGLNFPSLYEASVAVHGPAAEMISTGWSQADDEQKRDMIARSVSSVLGDTLIVSKSLEQSKDGSGMVVLHATGIADSGWDKRNDRYRKTLDQAVGEINFNPDRARTAWRDIPVKLSDPGGQEVNIRVELPPEAKGVTLNGDTSLPETLAGYRLKRQVTLKDGVISVDDVVLSRGGEIPADRIADTRAAVTLANSRLLEAVASEDYPANWEILRDANKKQRFAALSDAYAKVIAQEPDKAQSYLVRAYFRRGIQDWDGVLADLGSAIKLEASADTLLLRANTLRSMGEPEKAIPDAEEARKLEPGSVEALATLALLYADTGNSEKGLALVNDQLALGGDDREALTILKSDLLTRQDKVQDAIATIDAELKQHPGQPSLFNQSCWVKGTMNVDLPGALKDCTKSIELADQPSAALDSRGMVYFRMGRMEEALADLNAALDIAPGRPASMFMRGVVRNRMGNKTEGMADIAAARAGQPGIDKEYARWGIAP</sequence>
<dbReference type="SUPFAM" id="SSF48452">
    <property type="entry name" value="TPR-like"/>
    <property type="match status" value="1"/>
</dbReference>
<dbReference type="Proteomes" id="UP000295493">
    <property type="component" value="Unassembled WGS sequence"/>
</dbReference>
<evidence type="ECO:0000256" key="3">
    <source>
        <dbReference type="PROSITE-ProRule" id="PRU00339"/>
    </source>
</evidence>
<dbReference type="Gene3D" id="2.60.40.3140">
    <property type="match status" value="1"/>
</dbReference>
<dbReference type="PANTHER" id="PTHR44858">
    <property type="entry name" value="TETRATRICOPEPTIDE REPEAT PROTEIN 6"/>
    <property type="match status" value="1"/>
</dbReference>
<feature type="repeat" description="TPR" evidence="3">
    <location>
        <begin position="854"/>
        <end position="887"/>
    </location>
</feature>
<evidence type="ECO:0000313" key="7">
    <source>
        <dbReference type="Proteomes" id="UP000295493"/>
    </source>
</evidence>
<dbReference type="OrthoDB" id="98874at2"/>
<gene>
    <name evidence="6" type="ORF">EV664_109149</name>
</gene>
<keyword evidence="1" id="KW-0677">Repeat</keyword>
<keyword evidence="4" id="KW-0732">Signal</keyword>
<dbReference type="AlphaFoldDB" id="A0A4R6FH93"/>
<dbReference type="InterPro" id="IPR011990">
    <property type="entry name" value="TPR-like_helical_dom_sf"/>
</dbReference>
<dbReference type="GO" id="GO:0006508">
    <property type="term" value="P:proteolysis"/>
    <property type="evidence" value="ECO:0007669"/>
    <property type="project" value="UniProtKB-KW"/>
</dbReference>
<accession>A0A4R6FH93</accession>
<evidence type="ECO:0000256" key="1">
    <source>
        <dbReference type="ARBA" id="ARBA00022737"/>
    </source>
</evidence>